<evidence type="ECO:0000313" key="8">
    <source>
        <dbReference type="EMBL" id="SHG14647.1"/>
    </source>
</evidence>
<dbReference type="InterPro" id="IPR012944">
    <property type="entry name" value="SusD_RagB_dom"/>
</dbReference>
<dbReference type="SUPFAM" id="SSF48452">
    <property type="entry name" value="TPR-like"/>
    <property type="match status" value="1"/>
</dbReference>
<dbReference type="EMBL" id="FQVT01000005">
    <property type="protein sequence ID" value="SHG14647.1"/>
    <property type="molecule type" value="Genomic_DNA"/>
</dbReference>
<sequence>MIAMMKIVKKYRKMTMKIDISRTKLAFLLPLVLLFTMNSCDDKLDINPESFISSDAFYKNEEEVNLAVIAIYNSLYEMMDLEWNVTEIRSDNTFFRPDGTPDSDTDRFTLDRFTLTPTNRLSSDYYRACYSTIALANRVLENLDVVENTDTRDQYEGEARFLRAHAYFNLVRLYGPLVIVDESISGEEALTLDRSPEMEVYDFILEDLKIAKENLPESFENQQTGRATKWAAQGILAKVYLTLEDYNSSKTELAGIINEGPFELLENYDDVFDVDNEYNSEIIFAVRYQSGSVGLGAPFANYFAPLQTGDLIVKGDGRSYNVPTESISQAYPVNGERKEPSMADFWLNSNDEPEYDKHVVKYNSDFSVYNDSGVDWPVLRYADVLLMMSKTTLETEGIAPSLELLNKVRERAGATPYDVADINSSFAMKLAIEEERRLEFAFENQRWFDLVRTDRAVTVINQHFNREPVYNDPNSPEKGAEPIQEWQLLLPIPQYELDLNPNIAQNIGY</sequence>
<evidence type="ECO:0000256" key="5">
    <source>
        <dbReference type="ARBA" id="ARBA00023237"/>
    </source>
</evidence>
<keyword evidence="9" id="KW-1185">Reference proteome</keyword>
<gene>
    <name evidence="8" type="ORF">SAMN05444483_105127</name>
</gene>
<proteinExistence type="inferred from homology"/>
<protein>
    <submittedName>
        <fullName evidence="8">RagB/SusD domain-containing protein</fullName>
    </submittedName>
</protein>
<dbReference type="AlphaFoldDB" id="A0A1M5HFE3"/>
<keyword evidence="4" id="KW-0472">Membrane</keyword>
<dbReference type="STRING" id="1073325.SAMN05444483_105127"/>
<feature type="domain" description="RagB/SusD" evidence="6">
    <location>
        <begin position="347"/>
        <end position="509"/>
    </location>
</feature>
<evidence type="ECO:0000256" key="4">
    <source>
        <dbReference type="ARBA" id="ARBA00023136"/>
    </source>
</evidence>
<keyword evidence="5" id="KW-0998">Cell outer membrane</keyword>
<accession>A0A1M5HFE3</accession>
<evidence type="ECO:0000256" key="3">
    <source>
        <dbReference type="ARBA" id="ARBA00022729"/>
    </source>
</evidence>
<dbReference type="CDD" id="cd08977">
    <property type="entry name" value="SusD"/>
    <property type="match status" value="1"/>
</dbReference>
<dbReference type="InterPro" id="IPR011990">
    <property type="entry name" value="TPR-like_helical_dom_sf"/>
</dbReference>
<dbReference type="OrthoDB" id="5694214at2"/>
<comment type="subcellular location">
    <subcellularLocation>
        <location evidence="1">Cell outer membrane</location>
    </subcellularLocation>
</comment>
<name>A0A1M5HFE3_SALEC</name>
<comment type="similarity">
    <text evidence="2">Belongs to the SusD family.</text>
</comment>
<dbReference type="InterPro" id="IPR033985">
    <property type="entry name" value="SusD-like_N"/>
</dbReference>
<dbReference type="Pfam" id="PF07980">
    <property type="entry name" value="SusD_RagB"/>
    <property type="match status" value="1"/>
</dbReference>
<reference evidence="9" key="1">
    <citation type="submission" date="2016-11" db="EMBL/GenBank/DDBJ databases">
        <authorList>
            <person name="Varghese N."/>
            <person name="Submissions S."/>
        </authorList>
    </citation>
    <scope>NUCLEOTIDE SEQUENCE [LARGE SCALE GENOMIC DNA]</scope>
    <source>
        <strain evidence="9">DSM 24579</strain>
    </source>
</reference>
<feature type="domain" description="SusD-like N-terminal" evidence="7">
    <location>
        <begin position="108"/>
        <end position="241"/>
    </location>
</feature>
<evidence type="ECO:0000256" key="1">
    <source>
        <dbReference type="ARBA" id="ARBA00004442"/>
    </source>
</evidence>
<organism evidence="8 9">
    <name type="scientific">Salegentibacter echinorum</name>
    <dbReference type="NCBI Taxonomy" id="1073325"/>
    <lineage>
        <taxon>Bacteria</taxon>
        <taxon>Pseudomonadati</taxon>
        <taxon>Bacteroidota</taxon>
        <taxon>Flavobacteriia</taxon>
        <taxon>Flavobacteriales</taxon>
        <taxon>Flavobacteriaceae</taxon>
        <taxon>Salegentibacter</taxon>
    </lineage>
</organism>
<dbReference type="Proteomes" id="UP000183945">
    <property type="component" value="Unassembled WGS sequence"/>
</dbReference>
<evidence type="ECO:0000259" key="6">
    <source>
        <dbReference type="Pfam" id="PF07980"/>
    </source>
</evidence>
<evidence type="ECO:0000313" key="9">
    <source>
        <dbReference type="Proteomes" id="UP000183945"/>
    </source>
</evidence>
<evidence type="ECO:0000259" key="7">
    <source>
        <dbReference type="Pfam" id="PF14322"/>
    </source>
</evidence>
<dbReference type="Gene3D" id="1.25.40.390">
    <property type="match status" value="1"/>
</dbReference>
<dbReference type="Pfam" id="PF14322">
    <property type="entry name" value="SusD-like_3"/>
    <property type="match status" value="1"/>
</dbReference>
<dbReference type="GO" id="GO:0009279">
    <property type="term" value="C:cell outer membrane"/>
    <property type="evidence" value="ECO:0007669"/>
    <property type="project" value="UniProtKB-SubCell"/>
</dbReference>
<evidence type="ECO:0000256" key="2">
    <source>
        <dbReference type="ARBA" id="ARBA00006275"/>
    </source>
</evidence>
<keyword evidence="3" id="KW-0732">Signal</keyword>